<feature type="compositionally biased region" description="Polar residues" evidence="1">
    <location>
        <begin position="252"/>
        <end position="278"/>
    </location>
</feature>
<dbReference type="Pfam" id="PF12550">
    <property type="entry name" value="GCR1_C"/>
    <property type="match status" value="1"/>
</dbReference>
<feature type="region of interest" description="Disordered" evidence="1">
    <location>
        <begin position="30"/>
        <end position="166"/>
    </location>
</feature>
<protein>
    <recommendedName>
        <fullName evidence="2">Transcription activator GCR1-like domain-containing protein</fullName>
    </recommendedName>
</protein>
<proteinExistence type="predicted"/>
<evidence type="ECO:0000256" key="1">
    <source>
        <dbReference type="SAM" id="MobiDB-lite"/>
    </source>
</evidence>
<sequence>MQHNQALQSLLNITQQNQLDFSSSTNISHLSISQQPKTNRSIPVQSKSSLPRPERLKHNIESIVNPVDSPTKNISRSTSGLVRNQLTDSMDDVVRTTSAAGSRSSQDINRVPDGSPSTQPSQQNSNNKKKVTIPRKRSAPKTAASPTSKRKNQRLQNKKSSEPQIVISPYMMKAGNNFTGSNSSIQDITFSSNEVCSSQPSSSYKPLTCSTQSIPYFNSVTPPHPPIFNANGTNTISTITPPHINSSEKSRGTTSTTPHSNSTIQPSNCSTPQVSSSSNIIRDSYNNPFFVPGISESSSENTPVAHYNNERLIRSGSSSKTISTNGGGAGYDSRSSSIANSIEQLQPYYNIPPIETVGSVTDIWNEWSEGINGNPSVISMMERYGVKWVVENEYHLKKRRIIVKEVQVRSEQIGIYEALTELERLRSGNSLLWLADRIRTREQEKVKI</sequence>
<gene>
    <name evidence="3" type="ORF">GLOINDRAFT_20563</name>
</gene>
<accession>U9UDW7</accession>
<feature type="compositionally biased region" description="Polar residues" evidence="1">
    <location>
        <begin position="236"/>
        <end position="245"/>
    </location>
</feature>
<name>U9UDW7_RHIID</name>
<dbReference type="HOGENOM" id="CLU_611311_0_0_1"/>
<dbReference type="VEuPathDB" id="FungiDB:RhiirFUN_001452"/>
<dbReference type="AlphaFoldDB" id="U9UDW7"/>
<feature type="compositionally biased region" description="Basic residues" evidence="1">
    <location>
        <begin position="148"/>
        <end position="157"/>
    </location>
</feature>
<feature type="compositionally biased region" description="Polar residues" evidence="1">
    <location>
        <begin position="34"/>
        <end position="49"/>
    </location>
</feature>
<dbReference type="InterPro" id="IPR022210">
    <property type="entry name" value="TF_GCR1-like"/>
</dbReference>
<feature type="compositionally biased region" description="Polar residues" evidence="1">
    <location>
        <begin position="95"/>
        <end position="108"/>
    </location>
</feature>
<feature type="compositionally biased region" description="Polar residues" evidence="1">
    <location>
        <begin position="68"/>
        <end position="88"/>
    </location>
</feature>
<organism evidence="3">
    <name type="scientific">Rhizophagus irregularis (strain DAOM 181602 / DAOM 197198 / MUCL 43194)</name>
    <name type="common">Arbuscular mycorrhizal fungus</name>
    <name type="synonym">Glomus intraradices</name>
    <dbReference type="NCBI Taxonomy" id="747089"/>
    <lineage>
        <taxon>Eukaryota</taxon>
        <taxon>Fungi</taxon>
        <taxon>Fungi incertae sedis</taxon>
        <taxon>Mucoromycota</taxon>
        <taxon>Glomeromycotina</taxon>
        <taxon>Glomeromycetes</taxon>
        <taxon>Glomerales</taxon>
        <taxon>Glomeraceae</taxon>
        <taxon>Rhizophagus</taxon>
    </lineage>
</organism>
<feature type="region of interest" description="Disordered" evidence="1">
    <location>
        <begin position="236"/>
        <end position="278"/>
    </location>
</feature>
<feature type="compositionally biased region" description="Basic residues" evidence="1">
    <location>
        <begin position="127"/>
        <end position="139"/>
    </location>
</feature>
<reference evidence="3" key="1">
    <citation type="submission" date="2013-07" db="EMBL/GenBank/DDBJ databases">
        <title>The genome of an arbuscular mycorrhizal fungus provides insights into the evolution of the oldest plant symbiosis.</title>
        <authorList>
            <consortium name="DOE Joint Genome Institute"/>
            <person name="Tisserant E."/>
            <person name="Malbreil M."/>
            <person name="Kuo A."/>
            <person name="Kohler A."/>
            <person name="Symeonidi A."/>
            <person name="Balestrini R."/>
            <person name="Charron P."/>
            <person name="Duensing N."/>
            <person name="Frei-dit-Frey N."/>
            <person name="Gianinazzi-Pearson V."/>
            <person name="Gilbert B."/>
            <person name="Handa Y."/>
            <person name="Hijri M."/>
            <person name="Kaul R."/>
            <person name="Kawaguchi M."/>
            <person name="Krajinski F."/>
            <person name="Lammers P."/>
            <person name="Lapierre D."/>
            <person name="Masclaux F.G."/>
            <person name="Murat C."/>
            <person name="Morin E."/>
            <person name="Ndikumana S."/>
            <person name="Pagni M."/>
            <person name="Petitpierre D."/>
            <person name="Requena N."/>
            <person name="Rosikiewicz P."/>
            <person name="Riley R."/>
            <person name="Saito K."/>
            <person name="San Clemente H."/>
            <person name="Shapiro H."/>
            <person name="van Tuinen D."/>
            <person name="Becard G."/>
            <person name="Bonfante P."/>
            <person name="Paszkowski U."/>
            <person name="Shachar-Hill Y."/>
            <person name="Young J.P."/>
            <person name="Sanders I.R."/>
            <person name="Henrissat B."/>
            <person name="Rensing S.A."/>
            <person name="Grigoriev I.V."/>
            <person name="Corradi N."/>
            <person name="Roux C."/>
            <person name="Martin F."/>
        </authorList>
    </citation>
    <scope>NUCLEOTIDE SEQUENCE</scope>
    <source>
        <strain evidence="3">DAOM 197198</strain>
    </source>
</reference>
<feature type="compositionally biased region" description="Low complexity" evidence="1">
    <location>
        <begin position="115"/>
        <end position="126"/>
    </location>
</feature>
<evidence type="ECO:0000259" key="2">
    <source>
        <dbReference type="Pfam" id="PF12550"/>
    </source>
</evidence>
<dbReference type="EMBL" id="KI279103">
    <property type="protein sequence ID" value="ESA18565.1"/>
    <property type="molecule type" value="Genomic_DNA"/>
</dbReference>
<evidence type="ECO:0000313" key="3">
    <source>
        <dbReference type="EMBL" id="ESA18565.1"/>
    </source>
</evidence>
<feature type="domain" description="Transcription activator GCR1-like" evidence="2">
    <location>
        <begin position="356"/>
        <end position="426"/>
    </location>
</feature>